<keyword evidence="5" id="KW-0547">Nucleotide-binding</keyword>
<evidence type="ECO:0000256" key="6">
    <source>
        <dbReference type="ARBA" id="ARBA00022777"/>
    </source>
</evidence>
<organism evidence="11 12">
    <name type="scientific">Yaniella flava</name>
    <dbReference type="NCBI Taxonomy" id="287930"/>
    <lineage>
        <taxon>Bacteria</taxon>
        <taxon>Bacillati</taxon>
        <taxon>Actinomycetota</taxon>
        <taxon>Actinomycetes</taxon>
        <taxon>Micrococcales</taxon>
        <taxon>Micrococcaceae</taxon>
        <taxon>Yaniella</taxon>
    </lineage>
</organism>
<dbReference type="PANTHER" id="PTHR24421:SF10">
    <property type="entry name" value="NITRATE_NITRITE SENSOR PROTEIN NARQ"/>
    <property type="match status" value="1"/>
</dbReference>
<keyword evidence="12" id="KW-1185">Reference proteome</keyword>
<evidence type="ECO:0000256" key="9">
    <source>
        <dbReference type="SAM" id="Phobius"/>
    </source>
</evidence>
<dbReference type="InterPro" id="IPR050482">
    <property type="entry name" value="Sensor_HK_TwoCompSys"/>
</dbReference>
<dbReference type="RefSeq" id="WP_343959247.1">
    <property type="nucleotide sequence ID" value="NZ_BAAAMN010000049.1"/>
</dbReference>
<evidence type="ECO:0000256" key="1">
    <source>
        <dbReference type="ARBA" id="ARBA00000085"/>
    </source>
</evidence>
<keyword evidence="4" id="KW-0808">Transferase</keyword>
<dbReference type="Gene3D" id="1.20.5.1930">
    <property type="match status" value="1"/>
</dbReference>
<keyword evidence="9" id="KW-0812">Transmembrane</keyword>
<comment type="caution">
    <text evidence="11">The sequence shown here is derived from an EMBL/GenBank/DDBJ whole genome shotgun (WGS) entry which is preliminary data.</text>
</comment>
<dbReference type="InterPro" id="IPR011712">
    <property type="entry name" value="Sig_transdc_His_kin_sub3_dim/P"/>
</dbReference>
<evidence type="ECO:0000256" key="7">
    <source>
        <dbReference type="ARBA" id="ARBA00022840"/>
    </source>
</evidence>
<dbReference type="EMBL" id="BAAAMN010000049">
    <property type="protein sequence ID" value="GAA2043335.1"/>
    <property type="molecule type" value="Genomic_DNA"/>
</dbReference>
<evidence type="ECO:0000313" key="11">
    <source>
        <dbReference type="EMBL" id="GAA2043335.1"/>
    </source>
</evidence>
<dbReference type="GO" id="GO:0016301">
    <property type="term" value="F:kinase activity"/>
    <property type="evidence" value="ECO:0007669"/>
    <property type="project" value="UniProtKB-KW"/>
</dbReference>
<dbReference type="PANTHER" id="PTHR24421">
    <property type="entry name" value="NITRATE/NITRITE SENSOR PROTEIN NARX-RELATED"/>
    <property type="match status" value="1"/>
</dbReference>
<gene>
    <name evidence="11" type="ORF">GCM10009720_25210</name>
</gene>
<dbReference type="EC" id="2.7.13.3" evidence="2"/>
<feature type="transmembrane region" description="Helical" evidence="9">
    <location>
        <begin position="79"/>
        <end position="104"/>
    </location>
</feature>
<evidence type="ECO:0000259" key="10">
    <source>
        <dbReference type="Pfam" id="PF07730"/>
    </source>
</evidence>
<feature type="domain" description="Signal transduction histidine kinase subgroup 3 dimerisation and phosphoacceptor" evidence="10">
    <location>
        <begin position="199"/>
        <end position="261"/>
    </location>
</feature>
<evidence type="ECO:0000256" key="2">
    <source>
        <dbReference type="ARBA" id="ARBA00012438"/>
    </source>
</evidence>
<evidence type="ECO:0000256" key="8">
    <source>
        <dbReference type="ARBA" id="ARBA00023012"/>
    </source>
</evidence>
<keyword evidence="8" id="KW-0902">Two-component regulatory system</keyword>
<feature type="transmembrane region" description="Helical" evidence="9">
    <location>
        <begin position="119"/>
        <end position="138"/>
    </location>
</feature>
<keyword evidence="3" id="KW-0597">Phosphoprotein</keyword>
<name>A0ABP5GEU9_9MICC</name>
<keyword evidence="9" id="KW-1133">Transmembrane helix</keyword>
<evidence type="ECO:0000256" key="5">
    <source>
        <dbReference type="ARBA" id="ARBA00022741"/>
    </source>
</evidence>
<dbReference type="Proteomes" id="UP001501461">
    <property type="component" value="Unassembled WGS sequence"/>
</dbReference>
<comment type="catalytic activity">
    <reaction evidence="1">
        <text>ATP + protein L-histidine = ADP + protein N-phospho-L-histidine.</text>
        <dbReference type="EC" id="2.7.13.3"/>
    </reaction>
</comment>
<evidence type="ECO:0000256" key="3">
    <source>
        <dbReference type="ARBA" id="ARBA00022553"/>
    </source>
</evidence>
<proteinExistence type="predicted"/>
<keyword evidence="7" id="KW-0067">ATP-binding</keyword>
<dbReference type="Gene3D" id="3.30.565.10">
    <property type="entry name" value="Histidine kinase-like ATPase, C-terminal domain"/>
    <property type="match status" value="1"/>
</dbReference>
<reference evidence="12" key="1">
    <citation type="journal article" date="2019" name="Int. J. Syst. Evol. Microbiol.">
        <title>The Global Catalogue of Microorganisms (GCM) 10K type strain sequencing project: providing services to taxonomists for standard genome sequencing and annotation.</title>
        <authorList>
            <consortium name="The Broad Institute Genomics Platform"/>
            <consortium name="The Broad Institute Genome Sequencing Center for Infectious Disease"/>
            <person name="Wu L."/>
            <person name="Ma J."/>
        </authorList>
    </citation>
    <scope>NUCLEOTIDE SEQUENCE [LARGE SCALE GENOMIC DNA]</scope>
    <source>
        <strain evidence="12">JCM 13595</strain>
    </source>
</reference>
<evidence type="ECO:0000256" key="4">
    <source>
        <dbReference type="ARBA" id="ARBA00022679"/>
    </source>
</evidence>
<keyword evidence="9" id="KW-0472">Membrane</keyword>
<dbReference type="Pfam" id="PF07730">
    <property type="entry name" value="HisKA_3"/>
    <property type="match status" value="1"/>
</dbReference>
<evidence type="ECO:0000313" key="12">
    <source>
        <dbReference type="Proteomes" id="UP001501461"/>
    </source>
</evidence>
<keyword evidence="6 11" id="KW-0418">Kinase</keyword>
<protein>
    <recommendedName>
        <fullName evidence="2">histidine kinase</fullName>
        <ecNumber evidence="2">2.7.13.3</ecNumber>
    </recommendedName>
</protein>
<dbReference type="InterPro" id="IPR036890">
    <property type="entry name" value="HATPase_C_sf"/>
</dbReference>
<accession>A0ABP5GEU9</accession>
<sequence>MTVHPFTRFAVRHKTSRPDLLTALALLALGLVLLGLGVNASSAYPVLIPFSQQQLHWWHTIPLVLACLATCVQSRYPLGVFYAITALFIADMVLGFHLVMLIAWANTAYNAARYAAGSLLRWSLVGFGVMTFGLVYLVSGSVSSATNALLQVVLTAVIAVWWGSEVRRGDESTEAERLKSLAARRQEEHEREQLLRRQRADLASQLHDTISSHLSTIALYTAGALDMSPNAQRDRSVLMEVRRSSLDALTDMRELIDVLRTFANVEAEDTGTAPPLAWQDMLRRLRSAGLELSMTAESERHVQAALTRSDSSASLLLAKVLQEALTNALKHGDGTATMHCEATTEGITCTITNPLAPSVAPDAVAPSQLSGGLGLGAMAGAVHDADGIFSAAATRDGVIRHWTVHIELPFTAPPSPSLPQGATSR</sequence>